<dbReference type="EMBL" id="RRYP01017647">
    <property type="protein sequence ID" value="TNV74017.1"/>
    <property type="molecule type" value="Genomic_DNA"/>
</dbReference>
<proteinExistence type="predicted"/>
<accession>A0A8J8NEY5</accession>
<dbReference type="Proteomes" id="UP000785679">
    <property type="component" value="Unassembled WGS sequence"/>
</dbReference>
<gene>
    <name evidence="2" type="ORF">FGO68_gene2758</name>
</gene>
<feature type="region of interest" description="Disordered" evidence="1">
    <location>
        <begin position="93"/>
        <end position="158"/>
    </location>
</feature>
<evidence type="ECO:0000313" key="2">
    <source>
        <dbReference type="EMBL" id="TNV74017.1"/>
    </source>
</evidence>
<evidence type="ECO:0000256" key="1">
    <source>
        <dbReference type="SAM" id="MobiDB-lite"/>
    </source>
</evidence>
<feature type="compositionally biased region" description="Basic and acidic residues" evidence="1">
    <location>
        <begin position="146"/>
        <end position="158"/>
    </location>
</feature>
<feature type="compositionally biased region" description="Basic and acidic residues" evidence="1">
    <location>
        <begin position="109"/>
        <end position="130"/>
    </location>
</feature>
<name>A0A8J8NEY5_HALGN</name>
<sequence>MKPREPNMLKKHIKNISCITDESLPQLKLLTVVKRQNDSSHQVSKVVTTLNQEEDEMLNNNNMVYSLSKDLSSIREKTSFYVTHKEALSSDFGPLKSSERYSLKQRTPQLDRRVIEDRRGPKLEVAESHPRPIGLSARGKKKKRRVEREETKQSGDCL</sequence>
<evidence type="ECO:0000313" key="3">
    <source>
        <dbReference type="Proteomes" id="UP000785679"/>
    </source>
</evidence>
<dbReference type="AlphaFoldDB" id="A0A8J8NEY5"/>
<organism evidence="2 3">
    <name type="scientific">Halteria grandinella</name>
    <dbReference type="NCBI Taxonomy" id="5974"/>
    <lineage>
        <taxon>Eukaryota</taxon>
        <taxon>Sar</taxon>
        <taxon>Alveolata</taxon>
        <taxon>Ciliophora</taxon>
        <taxon>Intramacronucleata</taxon>
        <taxon>Spirotrichea</taxon>
        <taxon>Stichotrichia</taxon>
        <taxon>Sporadotrichida</taxon>
        <taxon>Halteriidae</taxon>
        <taxon>Halteria</taxon>
    </lineage>
</organism>
<reference evidence="2" key="1">
    <citation type="submission" date="2019-06" db="EMBL/GenBank/DDBJ databases">
        <authorList>
            <person name="Zheng W."/>
        </authorList>
    </citation>
    <scope>NUCLEOTIDE SEQUENCE</scope>
    <source>
        <strain evidence="2">QDHG01</strain>
    </source>
</reference>
<protein>
    <submittedName>
        <fullName evidence="2">Uncharacterized protein</fullName>
    </submittedName>
</protein>
<comment type="caution">
    <text evidence="2">The sequence shown here is derived from an EMBL/GenBank/DDBJ whole genome shotgun (WGS) entry which is preliminary data.</text>
</comment>
<keyword evidence="3" id="KW-1185">Reference proteome</keyword>